<organism evidence="1 2">
    <name type="scientific">Owenweeksia hongkongensis (strain DSM 17368 / CIP 108786 / JCM 12287 / NRRL B-23963 / UST20020801)</name>
    <dbReference type="NCBI Taxonomy" id="926562"/>
    <lineage>
        <taxon>Bacteria</taxon>
        <taxon>Pseudomonadati</taxon>
        <taxon>Bacteroidota</taxon>
        <taxon>Flavobacteriia</taxon>
        <taxon>Flavobacteriales</taxon>
        <taxon>Owenweeksiaceae</taxon>
        <taxon>Owenweeksia</taxon>
    </lineage>
</organism>
<dbReference type="InterPro" id="IPR025563">
    <property type="entry name" value="DUF4286"/>
</dbReference>
<name>G8QZZ6_OWEHD</name>
<dbReference type="KEGG" id="oho:Oweho_1648"/>
<sequence length="105" mass="12589">MYIYNVTVNIEKSVHDEWLAWMKETHIPDVMSTGMFVSNRILHVMVEEEAGITYSIQYEVKDMETLKLYHEMYAPKLQAEHTEKFKDKFVAFRTILRVEHNHKPE</sequence>
<dbReference type="EMBL" id="CP003156">
    <property type="protein sequence ID" value="AEV32636.1"/>
    <property type="molecule type" value="Genomic_DNA"/>
</dbReference>
<dbReference type="RefSeq" id="WP_014201992.1">
    <property type="nucleotide sequence ID" value="NC_016599.1"/>
</dbReference>
<accession>G8QZZ6</accession>
<proteinExistence type="predicted"/>
<evidence type="ECO:0000313" key="1">
    <source>
        <dbReference type="EMBL" id="AEV32636.1"/>
    </source>
</evidence>
<keyword evidence="2" id="KW-1185">Reference proteome</keyword>
<dbReference type="AlphaFoldDB" id="G8QZZ6"/>
<evidence type="ECO:0000313" key="2">
    <source>
        <dbReference type="Proteomes" id="UP000005631"/>
    </source>
</evidence>
<reference evidence="1 2" key="1">
    <citation type="journal article" date="2012" name="Stand. Genomic Sci.">
        <title>Genome sequence of the orange-pigmented seawater bacterium Owenweeksia hongkongensis type strain (UST20020801(T)).</title>
        <authorList>
            <person name="Riedel T."/>
            <person name="Held B."/>
            <person name="Nolan M."/>
            <person name="Lucas S."/>
            <person name="Lapidus A."/>
            <person name="Tice H."/>
            <person name="Del Rio T.G."/>
            <person name="Cheng J.F."/>
            <person name="Han C."/>
            <person name="Tapia R."/>
            <person name="Goodwin L.A."/>
            <person name="Pitluck S."/>
            <person name="Liolios K."/>
            <person name="Mavromatis K."/>
            <person name="Pagani I."/>
            <person name="Ivanova N."/>
            <person name="Mikhailova N."/>
            <person name="Pati A."/>
            <person name="Chen A."/>
            <person name="Palaniappan K."/>
            <person name="Rohde M."/>
            <person name="Tindall B.J."/>
            <person name="Detter J.C."/>
            <person name="Goker M."/>
            <person name="Woyke T."/>
            <person name="Bristow J."/>
            <person name="Eisen J.A."/>
            <person name="Markowitz V."/>
            <person name="Hugenholtz P."/>
            <person name="Klenk H.P."/>
            <person name="Kyrpides N.C."/>
        </authorList>
    </citation>
    <scope>NUCLEOTIDE SEQUENCE</scope>
    <source>
        <strain evidence="2">DSM 17368 / JCM 12287 / NRRL B-23963</strain>
    </source>
</reference>
<protein>
    <recommendedName>
        <fullName evidence="3">DUF4286 domain-containing protein</fullName>
    </recommendedName>
</protein>
<gene>
    <name evidence="1" type="ordered locus">Oweho_1648</name>
</gene>
<dbReference type="STRING" id="926562.Oweho_1648"/>
<dbReference type="Proteomes" id="UP000005631">
    <property type="component" value="Chromosome"/>
</dbReference>
<evidence type="ECO:0008006" key="3">
    <source>
        <dbReference type="Google" id="ProtNLM"/>
    </source>
</evidence>
<dbReference type="eggNOG" id="ENOG5032RP1">
    <property type="taxonomic scope" value="Bacteria"/>
</dbReference>
<dbReference type="OrthoDB" id="1121837at2"/>
<dbReference type="Pfam" id="PF14114">
    <property type="entry name" value="DUF4286"/>
    <property type="match status" value="1"/>
</dbReference>
<dbReference type="HOGENOM" id="CLU_146735_3_0_10"/>